<dbReference type="OrthoDB" id="3350812at2759"/>
<feature type="domain" description="DUF6533" evidence="3">
    <location>
        <begin position="21"/>
        <end position="65"/>
    </location>
</feature>
<proteinExistence type="predicted"/>
<sequence length="340" mass="37409">MSVSDVAATLHSLHKLQVVTYLHVAGTALLVIDWFLTIGDEITYAWTAPWNLGKVLFFLTRYPAFVDSALTLYHQVGYHLSTDRCVILFRVTGWMIIIGIVIAEIILVLRVWAVYERSRKIGIFLILFSIACVIVAAVGFVKFHGSQTFTAMDSFAPNVPGCYPDGGTNIVYVDFIVLLVFETVTLGMTVIKAVQHFRQGTSSFVYTFFQDGIMYYAVLQAISLVNVVVLFLHIREYTNLVTSLQRSLHAVLSARILLHLREEAVKVNVGGGAELGIPANGTVGEEQLGELVFAGDGDARRSGRRGGRSRWAGDTSWFGEGSMGVSSGIDTGTESERDWA</sequence>
<keyword evidence="2" id="KW-1133">Transmembrane helix</keyword>
<evidence type="ECO:0000256" key="2">
    <source>
        <dbReference type="SAM" id="Phobius"/>
    </source>
</evidence>
<evidence type="ECO:0000313" key="5">
    <source>
        <dbReference type="Proteomes" id="UP000308652"/>
    </source>
</evidence>
<feature type="transmembrane region" description="Helical" evidence="2">
    <location>
        <begin position="121"/>
        <end position="141"/>
    </location>
</feature>
<dbReference type="EMBL" id="ML213625">
    <property type="protein sequence ID" value="TFK35022.1"/>
    <property type="molecule type" value="Genomic_DNA"/>
</dbReference>
<dbReference type="Proteomes" id="UP000308652">
    <property type="component" value="Unassembled WGS sequence"/>
</dbReference>
<dbReference type="InterPro" id="IPR045340">
    <property type="entry name" value="DUF6533"/>
</dbReference>
<gene>
    <name evidence="4" type="ORF">BDQ12DRAFT_326505</name>
</gene>
<evidence type="ECO:0000256" key="1">
    <source>
        <dbReference type="SAM" id="MobiDB-lite"/>
    </source>
</evidence>
<protein>
    <recommendedName>
        <fullName evidence="3">DUF6533 domain-containing protein</fullName>
    </recommendedName>
</protein>
<feature type="transmembrane region" description="Helical" evidence="2">
    <location>
        <begin position="18"/>
        <end position="36"/>
    </location>
</feature>
<organism evidence="4 5">
    <name type="scientific">Crucibulum laeve</name>
    <dbReference type="NCBI Taxonomy" id="68775"/>
    <lineage>
        <taxon>Eukaryota</taxon>
        <taxon>Fungi</taxon>
        <taxon>Dikarya</taxon>
        <taxon>Basidiomycota</taxon>
        <taxon>Agaricomycotina</taxon>
        <taxon>Agaricomycetes</taxon>
        <taxon>Agaricomycetidae</taxon>
        <taxon>Agaricales</taxon>
        <taxon>Agaricineae</taxon>
        <taxon>Nidulariaceae</taxon>
        <taxon>Crucibulum</taxon>
    </lineage>
</organism>
<evidence type="ECO:0000313" key="4">
    <source>
        <dbReference type="EMBL" id="TFK35022.1"/>
    </source>
</evidence>
<keyword evidence="5" id="KW-1185">Reference proteome</keyword>
<dbReference type="AlphaFoldDB" id="A0A5C3LQL3"/>
<feature type="region of interest" description="Disordered" evidence="1">
    <location>
        <begin position="299"/>
        <end position="340"/>
    </location>
</feature>
<reference evidence="4 5" key="1">
    <citation type="journal article" date="2019" name="Nat. Ecol. Evol.">
        <title>Megaphylogeny resolves global patterns of mushroom evolution.</title>
        <authorList>
            <person name="Varga T."/>
            <person name="Krizsan K."/>
            <person name="Foldi C."/>
            <person name="Dima B."/>
            <person name="Sanchez-Garcia M."/>
            <person name="Sanchez-Ramirez S."/>
            <person name="Szollosi G.J."/>
            <person name="Szarkandi J.G."/>
            <person name="Papp V."/>
            <person name="Albert L."/>
            <person name="Andreopoulos W."/>
            <person name="Angelini C."/>
            <person name="Antonin V."/>
            <person name="Barry K.W."/>
            <person name="Bougher N.L."/>
            <person name="Buchanan P."/>
            <person name="Buyck B."/>
            <person name="Bense V."/>
            <person name="Catcheside P."/>
            <person name="Chovatia M."/>
            <person name="Cooper J."/>
            <person name="Damon W."/>
            <person name="Desjardin D."/>
            <person name="Finy P."/>
            <person name="Geml J."/>
            <person name="Haridas S."/>
            <person name="Hughes K."/>
            <person name="Justo A."/>
            <person name="Karasinski D."/>
            <person name="Kautmanova I."/>
            <person name="Kiss B."/>
            <person name="Kocsube S."/>
            <person name="Kotiranta H."/>
            <person name="LaButti K.M."/>
            <person name="Lechner B.E."/>
            <person name="Liimatainen K."/>
            <person name="Lipzen A."/>
            <person name="Lukacs Z."/>
            <person name="Mihaltcheva S."/>
            <person name="Morgado L.N."/>
            <person name="Niskanen T."/>
            <person name="Noordeloos M.E."/>
            <person name="Ohm R.A."/>
            <person name="Ortiz-Santana B."/>
            <person name="Ovrebo C."/>
            <person name="Racz N."/>
            <person name="Riley R."/>
            <person name="Savchenko A."/>
            <person name="Shiryaev A."/>
            <person name="Soop K."/>
            <person name="Spirin V."/>
            <person name="Szebenyi C."/>
            <person name="Tomsovsky M."/>
            <person name="Tulloss R.E."/>
            <person name="Uehling J."/>
            <person name="Grigoriev I.V."/>
            <person name="Vagvolgyi C."/>
            <person name="Papp T."/>
            <person name="Martin F.M."/>
            <person name="Miettinen O."/>
            <person name="Hibbett D.S."/>
            <person name="Nagy L.G."/>
        </authorList>
    </citation>
    <scope>NUCLEOTIDE SEQUENCE [LARGE SCALE GENOMIC DNA]</scope>
    <source>
        <strain evidence="4 5">CBS 166.37</strain>
    </source>
</reference>
<feature type="transmembrane region" description="Helical" evidence="2">
    <location>
        <begin position="170"/>
        <end position="191"/>
    </location>
</feature>
<dbReference type="Pfam" id="PF20151">
    <property type="entry name" value="DUF6533"/>
    <property type="match status" value="1"/>
</dbReference>
<keyword evidence="2" id="KW-0472">Membrane</keyword>
<feature type="transmembrane region" description="Helical" evidence="2">
    <location>
        <begin position="212"/>
        <end position="234"/>
    </location>
</feature>
<keyword evidence="2" id="KW-0812">Transmembrane</keyword>
<evidence type="ECO:0000259" key="3">
    <source>
        <dbReference type="Pfam" id="PF20151"/>
    </source>
</evidence>
<name>A0A5C3LQL3_9AGAR</name>
<accession>A0A5C3LQL3</accession>
<feature type="transmembrane region" description="Helical" evidence="2">
    <location>
        <begin position="87"/>
        <end position="109"/>
    </location>
</feature>